<dbReference type="GO" id="GO:0004056">
    <property type="term" value="F:argininosuccinate lyase activity"/>
    <property type="evidence" value="ECO:0007669"/>
    <property type="project" value="UniProtKB-UniRule"/>
</dbReference>
<dbReference type="PANTHER" id="PTHR43814">
    <property type="entry name" value="ARGININOSUCCINATE LYASE"/>
    <property type="match status" value="1"/>
</dbReference>
<dbReference type="PRINTS" id="PR00145">
    <property type="entry name" value="ARGSUCLYASE"/>
</dbReference>
<comment type="catalytic activity">
    <reaction evidence="1 5">
        <text>2-(N(omega)-L-arginino)succinate = fumarate + L-arginine</text>
        <dbReference type="Rhea" id="RHEA:24020"/>
        <dbReference type="ChEBI" id="CHEBI:29806"/>
        <dbReference type="ChEBI" id="CHEBI:32682"/>
        <dbReference type="ChEBI" id="CHEBI:57472"/>
        <dbReference type="EC" id="4.3.2.1"/>
    </reaction>
</comment>
<dbReference type="EMBL" id="CP017774">
    <property type="protein sequence ID" value="AOZ98029.1"/>
    <property type="molecule type" value="Genomic_DNA"/>
</dbReference>
<feature type="domain" description="Fumarate lyase N-terminal" evidence="6">
    <location>
        <begin position="10"/>
        <end position="300"/>
    </location>
</feature>
<dbReference type="InterPro" id="IPR000362">
    <property type="entry name" value="Fumarate_lyase_fam"/>
</dbReference>
<evidence type="ECO:0000256" key="4">
    <source>
        <dbReference type="ARBA" id="ARBA00022571"/>
    </source>
</evidence>
<dbReference type="EC" id="4.3.2.1" evidence="3 5"/>
<dbReference type="OrthoDB" id="9769623at2"/>
<dbReference type="Proteomes" id="UP000178198">
    <property type="component" value="Chromosome"/>
</dbReference>
<dbReference type="PANTHER" id="PTHR43814:SF1">
    <property type="entry name" value="ARGININOSUCCINATE LYASE"/>
    <property type="match status" value="1"/>
</dbReference>
<comment type="subcellular location">
    <subcellularLocation>
        <location evidence="5">Cytoplasm</location>
    </subcellularLocation>
</comment>
<dbReference type="PROSITE" id="PS00163">
    <property type="entry name" value="FUMARATE_LYASES"/>
    <property type="match status" value="1"/>
</dbReference>
<evidence type="ECO:0000256" key="3">
    <source>
        <dbReference type="ARBA" id="ARBA00012338"/>
    </source>
</evidence>
<dbReference type="Gene3D" id="1.10.275.10">
    <property type="entry name" value="Fumarase/aspartase (N-terminal domain)"/>
    <property type="match status" value="1"/>
</dbReference>
<evidence type="ECO:0000259" key="6">
    <source>
        <dbReference type="Pfam" id="PF00206"/>
    </source>
</evidence>
<dbReference type="GO" id="GO:0042450">
    <property type="term" value="P:L-arginine biosynthetic process via ornithine"/>
    <property type="evidence" value="ECO:0007669"/>
    <property type="project" value="UniProtKB-UniRule"/>
</dbReference>
<comment type="similarity">
    <text evidence="5">Belongs to the lyase 1 family. Argininosuccinate lyase subfamily.</text>
</comment>
<keyword evidence="8" id="KW-1185">Reference proteome</keyword>
<dbReference type="CDD" id="cd01359">
    <property type="entry name" value="Argininosuccinate_lyase"/>
    <property type="match status" value="1"/>
</dbReference>
<proteinExistence type="inferred from homology"/>
<name>A0A1D9P656_9FLAO</name>
<keyword evidence="4 5" id="KW-0055">Arginine biosynthesis</keyword>
<protein>
    <recommendedName>
        <fullName evidence="3 5">Argininosuccinate lyase</fullName>
        <shortName evidence="5">ASAL</shortName>
        <ecNumber evidence="3 5">4.3.2.1</ecNumber>
    </recommendedName>
    <alternativeName>
        <fullName evidence="5">Arginosuccinase</fullName>
    </alternativeName>
</protein>
<evidence type="ECO:0000256" key="5">
    <source>
        <dbReference type="HAMAP-Rule" id="MF_00006"/>
    </source>
</evidence>
<keyword evidence="5" id="KW-0963">Cytoplasm</keyword>
<dbReference type="UniPathway" id="UPA00068">
    <property type="reaction ID" value="UER00114"/>
</dbReference>
<dbReference type="GO" id="GO:0005829">
    <property type="term" value="C:cytosol"/>
    <property type="evidence" value="ECO:0007669"/>
    <property type="project" value="TreeGrafter"/>
</dbReference>
<dbReference type="NCBIfam" id="TIGR00838">
    <property type="entry name" value="argH"/>
    <property type="match status" value="1"/>
</dbReference>
<keyword evidence="5" id="KW-0028">Amino-acid biosynthesis</keyword>
<organism evidence="7 8">
    <name type="scientific">Flavobacterium commune</name>
    <dbReference type="NCBI Taxonomy" id="1306519"/>
    <lineage>
        <taxon>Bacteria</taxon>
        <taxon>Pseudomonadati</taxon>
        <taxon>Bacteroidota</taxon>
        <taxon>Flavobacteriia</taxon>
        <taxon>Flavobacteriales</taxon>
        <taxon>Flavobacteriaceae</taxon>
        <taxon>Flavobacterium</taxon>
    </lineage>
</organism>
<evidence type="ECO:0000313" key="7">
    <source>
        <dbReference type="EMBL" id="AOZ98029.1"/>
    </source>
</evidence>
<keyword evidence="5 7" id="KW-0456">Lyase</keyword>
<dbReference type="RefSeq" id="WP_071183304.1">
    <property type="nucleotide sequence ID" value="NZ_CP017774.1"/>
</dbReference>
<dbReference type="Gene3D" id="1.10.40.30">
    <property type="entry name" value="Fumarase/aspartase (C-terminal domain)"/>
    <property type="match status" value="1"/>
</dbReference>
<evidence type="ECO:0000256" key="2">
    <source>
        <dbReference type="ARBA" id="ARBA00004941"/>
    </source>
</evidence>
<dbReference type="AlphaFoldDB" id="A0A1D9P656"/>
<dbReference type="PRINTS" id="PR00149">
    <property type="entry name" value="FUMRATELYASE"/>
</dbReference>
<comment type="pathway">
    <text evidence="2 5">Amino-acid biosynthesis; L-arginine biosynthesis; L-arginine from L-ornithine and carbamoyl phosphate: step 3/3.</text>
</comment>
<dbReference type="Gene3D" id="1.20.200.10">
    <property type="entry name" value="Fumarase/aspartase (Central domain)"/>
    <property type="match status" value="1"/>
</dbReference>
<reference evidence="7 8" key="1">
    <citation type="submission" date="2016-10" db="EMBL/GenBank/DDBJ databases">
        <title>Complete Genome Sequence of Flavobacterium sp. PK15.</title>
        <authorList>
            <person name="Ekwe A."/>
            <person name="Kim S.B."/>
        </authorList>
    </citation>
    <scope>NUCLEOTIDE SEQUENCE [LARGE SCALE GENOMIC DNA]</scope>
    <source>
        <strain evidence="7 8">PK15</strain>
    </source>
</reference>
<dbReference type="InterPro" id="IPR022761">
    <property type="entry name" value="Fumarate_lyase_N"/>
</dbReference>
<dbReference type="InterPro" id="IPR009049">
    <property type="entry name" value="Argininosuccinate_lyase"/>
</dbReference>
<dbReference type="HAMAP" id="MF_00006">
    <property type="entry name" value="Arg_succ_lyase"/>
    <property type="match status" value="1"/>
</dbReference>
<accession>A0A1D9P656</accession>
<dbReference type="KEGG" id="fcm:BIW12_00450"/>
<dbReference type="SUPFAM" id="SSF48557">
    <property type="entry name" value="L-aspartase-like"/>
    <property type="match status" value="1"/>
</dbReference>
<dbReference type="InterPro" id="IPR020557">
    <property type="entry name" value="Fumarate_lyase_CS"/>
</dbReference>
<dbReference type="STRING" id="1306519.BIW12_00450"/>
<evidence type="ECO:0000313" key="8">
    <source>
        <dbReference type="Proteomes" id="UP000178198"/>
    </source>
</evidence>
<dbReference type="InterPro" id="IPR024083">
    <property type="entry name" value="Fumarase/histidase_N"/>
</dbReference>
<evidence type="ECO:0000256" key="1">
    <source>
        <dbReference type="ARBA" id="ARBA00000985"/>
    </source>
</evidence>
<sequence>MKLWEKGIPTDKQIDLFTVGNDRELDLILAKHDVTGNIAQAKMLAKIGLITHQECEDLLGALAEIQEDIKAGNFTIEDSFEDVHSKVEYLLTQKVGDAGKKIHTARSRNDQVLVDMNLYLKEEVLQLKQQVKALFDLLMASAEKYQNVLLPGYTHLQIAMPSSFGMWFSAYAESLIDDMSMLNAALKVVDQNPLGSAAGYGSSFPIDRTFTTKEMGFSTLKYNSVAAQMSRGKSEKTVSFAMASVAGTLSKFAYDVCLYMSQNFDFIGLPANLTTGSSIMPHKKNPDVFELIRGKCNKIQSLPYELTLITNNLPSGYHRDLQLLKEGVFPAIQNLKACLDIAIFSIPDIKVKENILEDKKYDYLFTVDTLNEMVSAGIPFRDAYKEVALQIEAGNYKSPKATKHSHEGSINNLCLNEIKEKMNLAY</sequence>
<dbReference type="Pfam" id="PF00206">
    <property type="entry name" value="Lyase_1"/>
    <property type="match status" value="1"/>
</dbReference>
<dbReference type="InterPro" id="IPR008948">
    <property type="entry name" value="L-Aspartase-like"/>
</dbReference>
<gene>
    <name evidence="5" type="primary">argH</name>
    <name evidence="7" type="ORF">BIW12_00450</name>
</gene>